<keyword evidence="1" id="KW-1133">Transmembrane helix</keyword>
<name>A0A6C0H5H7_9ZZZZ</name>
<dbReference type="EMBL" id="MN739880">
    <property type="protein sequence ID" value="QHT75630.1"/>
    <property type="molecule type" value="Genomic_DNA"/>
</dbReference>
<dbReference type="InterPro" id="IPR041698">
    <property type="entry name" value="Methyltransf_25"/>
</dbReference>
<feature type="transmembrane region" description="Helical" evidence="1">
    <location>
        <begin position="12"/>
        <end position="31"/>
    </location>
</feature>
<accession>A0A6C0H5H7</accession>
<feature type="domain" description="Methyltransferase" evidence="2">
    <location>
        <begin position="91"/>
        <end position="181"/>
    </location>
</feature>
<dbReference type="GO" id="GO:0008168">
    <property type="term" value="F:methyltransferase activity"/>
    <property type="evidence" value="ECO:0007669"/>
    <property type="project" value="TreeGrafter"/>
</dbReference>
<dbReference type="Pfam" id="PF13649">
    <property type="entry name" value="Methyltransf_25"/>
    <property type="match status" value="1"/>
</dbReference>
<organism evidence="3">
    <name type="scientific">viral metagenome</name>
    <dbReference type="NCBI Taxonomy" id="1070528"/>
    <lineage>
        <taxon>unclassified sequences</taxon>
        <taxon>metagenomes</taxon>
        <taxon>organismal metagenomes</taxon>
    </lineage>
</organism>
<dbReference type="PANTHER" id="PTHR43591">
    <property type="entry name" value="METHYLTRANSFERASE"/>
    <property type="match status" value="1"/>
</dbReference>
<dbReference type="AlphaFoldDB" id="A0A6C0H5H7"/>
<protein>
    <recommendedName>
        <fullName evidence="2">Methyltransferase domain-containing protein</fullName>
    </recommendedName>
</protein>
<evidence type="ECO:0000256" key="1">
    <source>
        <dbReference type="SAM" id="Phobius"/>
    </source>
</evidence>
<dbReference type="SUPFAM" id="SSF53335">
    <property type="entry name" value="S-adenosyl-L-methionine-dependent methyltransferases"/>
    <property type="match status" value="1"/>
</dbReference>
<evidence type="ECO:0000259" key="2">
    <source>
        <dbReference type="Pfam" id="PF13649"/>
    </source>
</evidence>
<dbReference type="Gene3D" id="3.40.50.150">
    <property type="entry name" value="Vaccinia Virus protein VP39"/>
    <property type="match status" value="1"/>
</dbReference>
<evidence type="ECO:0000313" key="3">
    <source>
        <dbReference type="EMBL" id="QHT75630.1"/>
    </source>
</evidence>
<sequence>MIKFYNKLTNWGKILFFLMIFIIILFIFKNFDSLHKEGFIQNDSFLFKSNDSIYDDFYANIYDQLVFSNVKDNYEIGEIVNKTKPTSESIILDIGCGTGHHVAELKAYNLNVMGIDNSDAMIKKAKDNYPQYNFVKGDAINANLFHYNSFTHITCLYFTIYYFKNKTQFFTNCFNWLMPGGWLIIHLVNRDMFDPILPPAQPLLLVSPQRYAKKRITNSKIVFDGFDYHANFNLNKNNNIATFTEKFNNINNKVRKNEHTFYMESQKQILSYAQNCGFIIQAKSDLIHCGYEYQYLYFLSKPE</sequence>
<dbReference type="CDD" id="cd02440">
    <property type="entry name" value="AdoMet_MTases"/>
    <property type="match status" value="1"/>
</dbReference>
<reference evidence="3" key="1">
    <citation type="journal article" date="2020" name="Nature">
        <title>Giant virus diversity and host interactions through global metagenomics.</title>
        <authorList>
            <person name="Schulz F."/>
            <person name="Roux S."/>
            <person name="Paez-Espino D."/>
            <person name="Jungbluth S."/>
            <person name="Walsh D.A."/>
            <person name="Denef V.J."/>
            <person name="McMahon K.D."/>
            <person name="Konstantinidis K.T."/>
            <person name="Eloe-Fadrosh E.A."/>
            <person name="Kyrpides N.C."/>
            <person name="Woyke T."/>
        </authorList>
    </citation>
    <scope>NUCLEOTIDE SEQUENCE</scope>
    <source>
        <strain evidence="3">GVMAG-M-3300023179-71</strain>
    </source>
</reference>
<dbReference type="InterPro" id="IPR029063">
    <property type="entry name" value="SAM-dependent_MTases_sf"/>
</dbReference>
<keyword evidence="1" id="KW-0472">Membrane</keyword>
<proteinExistence type="predicted"/>
<keyword evidence="1" id="KW-0812">Transmembrane</keyword>
<dbReference type="PANTHER" id="PTHR43591:SF24">
    <property type="entry name" value="2-METHOXY-6-POLYPRENYL-1,4-BENZOQUINOL METHYLASE, MITOCHONDRIAL"/>
    <property type="match status" value="1"/>
</dbReference>